<keyword evidence="2 3" id="KW-0732">Signal</keyword>
<comment type="caution">
    <text evidence="5">The sequence shown here is derived from an EMBL/GenBank/DDBJ whole genome shotgun (WGS) entry which is preliminary data.</text>
</comment>
<feature type="chain" id="PRO_5045931576" evidence="3">
    <location>
        <begin position="28"/>
        <end position="268"/>
    </location>
</feature>
<dbReference type="Proteomes" id="UP001629953">
    <property type="component" value="Unassembled WGS sequence"/>
</dbReference>
<dbReference type="Pfam" id="PF00497">
    <property type="entry name" value="SBP_bac_3"/>
    <property type="match status" value="1"/>
</dbReference>
<dbReference type="SMART" id="SM00062">
    <property type="entry name" value="PBPb"/>
    <property type="match status" value="1"/>
</dbReference>
<dbReference type="RefSeq" id="WP_408622331.1">
    <property type="nucleotide sequence ID" value="NZ_JBEQCT010000001.1"/>
</dbReference>
<dbReference type="SUPFAM" id="SSF53850">
    <property type="entry name" value="Periplasmic binding protein-like II"/>
    <property type="match status" value="1"/>
</dbReference>
<dbReference type="PANTHER" id="PTHR35936">
    <property type="entry name" value="MEMBRANE-BOUND LYTIC MUREIN TRANSGLYCOSYLASE F"/>
    <property type="match status" value="1"/>
</dbReference>
<dbReference type="Gene3D" id="3.40.190.10">
    <property type="entry name" value="Periplasmic binding protein-like II"/>
    <property type="match status" value="2"/>
</dbReference>
<comment type="similarity">
    <text evidence="1">Belongs to the bacterial solute-binding protein 3 family.</text>
</comment>
<organism evidence="5 6">
    <name type="scientific">Celerinatantimonas yamalensis</name>
    <dbReference type="NCBI Taxonomy" id="559956"/>
    <lineage>
        <taxon>Bacteria</taxon>
        <taxon>Pseudomonadati</taxon>
        <taxon>Pseudomonadota</taxon>
        <taxon>Gammaproteobacteria</taxon>
        <taxon>Celerinatantimonadaceae</taxon>
        <taxon>Celerinatantimonas</taxon>
    </lineage>
</organism>
<feature type="signal peptide" evidence="3">
    <location>
        <begin position="1"/>
        <end position="27"/>
    </location>
</feature>
<protein>
    <submittedName>
        <fullName evidence="5">Transporter substrate-binding domain-containing protein</fullName>
    </submittedName>
</protein>
<dbReference type="InterPro" id="IPR001638">
    <property type="entry name" value="Solute-binding_3/MltF_N"/>
</dbReference>
<dbReference type="EMBL" id="JBEQCT010000001">
    <property type="protein sequence ID" value="MFM2484193.1"/>
    <property type="molecule type" value="Genomic_DNA"/>
</dbReference>
<evidence type="ECO:0000313" key="5">
    <source>
        <dbReference type="EMBL" id="MFM2484193.1"/>
    </source>
</evidence>
<gene>
    <name evidence="5" type="ORF">ABUE30_03780</name>
</gene>
<feature type="domain" description="Solute-binding protein family 3/N-terminal" evidence="4">
    <location>
        <begin position="31"/>
        <end position="259"/>
    </location>
</feature>
<name>A0ABW9G4D3_9GAMM</name>
<evidence type="ECO:0000256" key="3">
    <source>
        <dbReference type="SAM" id="SignalP"/>
    </source>
</evidence>
<evidence type="ECO:0000259" key="4">
    <source>
        <dbReference type="SMART" id="SM00062"/>
    </source>
</evidence>
<evidence type="ECO:0000256" key="1">
    <source>
        <dbReference type="ARBA" id="ARBA00010333"/>
    </source>
</evidence>
<reference evidence="5 6" key="1">
    <citation type="journal article" date="2013" name="Int. J. Syst. Evol. Microbiol.">
        <title>Celerinatantimonas yamalensis sp. nov., a cold-adapted diazotrophic bacterium from a cold permafrost brine.</title>
        <authorList>
            <person name="Shcherbakova V."/>
            <person name="Chuvilskaya N."/>
            <person name="Rivkina E."/>
            <person name="Demidov N."/>
            <person name="Uchaeva V."/>
            <person name="Suetin S."/>
            <person name="Suzina N."/>
            <person name="Gilichinsky D."/>
        </authorList>
    </citation>
    <scope>NUCLEOTIDE SEQUENCE [LARGE SCALE GENOMIC DNA]</scope>
    <source>
        <strain evidence="5 6">C7</strain>
    </source>
</reference>
<proteinExistence type="inferred from homology"/>
<sequence length="268" mass="29379">MVTSRISTFVKSSLLTILSTLTFSAQAQITQIRFAVDPTYPPFESKQPDGKIIGFDIDLGNAICRQVGAQCHWVESSFDTMIPALKAHKFDAILSDMGITEARLKQINFSIPIYNTPIRLVTHKGKHLEPNAKSLLGMRIGVEQGTVQETYAKAKWQPHGVDVVIYADQSQVESDLLSGQIDALLTDAVQAKIGFLSQPRAKGFALTGQPIPSKGLVGPTAIGLRKNDTQLKAAIDNALITLAQNGTLQKIQKKYFETDIIVIPQQHR</sequence>
<evidence type="ECO:0000256" key="2">
    <source>
        <dbReference type="ARBA" id="ARBA00022729"/>
    </source>
</evidence>
<evidence type="ECO:0000313" key="6">
    <source>
        <dbReference type="Proteomes" id="UP001629953"/>
    </source>
</evidence>
<accession>A0ABW9G4D3</accession>
<keyword evidence="6" id="KW-1185">Reference proteome</keyword>
<dbReference type="PANTHER" id="PTHR35936:SF13">
    <property type="entry name" value="HISTIDINE-BINDING PERIPLASMIC PROTEIN"/>
    <property type="match status" value="1"/>
</dbReference>